<sequence>MSLLPQNRSLAFRLWSVLGLLSLVAACTPASDGDAAQTSDEEWIQLFNGENLDGWDIKIAGFPLNENFGNTFRVEDGILKVAYDQYDSFGTKYGHLYYEKPYSYYLLRFEYRFVGEQTPGGAEWNVRNSGVMLHSQSAASLSFDQEFPVSVELQMLGGLSDGEPRPTANVCTPGTQVEMHGAIVEDHCINSQSKTYDGDQWVTVEALVLGDSVIHHIIDGDTVLSYQHPQIGGGFVNAGYGWEEGHVDNAAEWIAKNGMLLKEGYIALQAESHPVQFRKVELLNLKGCMDPKATNYKSYYVNDEDCPCEYAN</sequence>
<evidence type="ECO:0000256" key="1">
    <source>
        <dbReference type="SAM" id="SignalP"/>
    </source>
</evidence>
<keyword evidence="1" id="KW-0732">Signal</keyword>
<dbReference type="GO" id="GO:0016787">
    <property type="term" value="F:hydrolase activity"/>
    <property type="evidence" value="ECO:0007669"/>
    <property type="project" value="InterPro"/>
</dbReference>
<dbReference type="Pfam" id="PF06439">
    <property type="entry name" value="3keto-disac_hyd"/>
    <property type="match status" value="1"/>
</dbReference>
<accession>A0A1G9VRF1</accession>
<dbReference type="EMBL" id="FNFO01000023">
    <property type="protein sequence ID" value="SDM74425.1"/>
    <property type="molecule type" value="Genomic_DNA"/>
</dbReference>
<protein>
    <recommendedName>
        <fullName evidence="2">3-keto-alpha-glucoside-1,2-lyase/3-keto-2-hydroxy-glucal hydratase domain-containing protein</fullName>
    </recommendedName>
</protein>
<name>A0A1G9VRF1_9BACT</name>
<reference evidence="3 4" key="1">
    <citation type="submission" date="2016-10" db="EMBL/GenBank/DDBJ databases">
        <authorList>
            <person name="de Groot N.N."/>
        </authorList>
    </citation>
    <scope>NUCLEOTIDE SEQUENCE [LARGE SCALE GENOMIC DNA]</scope>
    <source>
        <strain evidence="3 4">DSM 25186</strain>
    </source>
</reference>
<gene>
    <name evidence="3" type="ORF">SAMN05421823_1233</name>
</gene>
<dbReference type="AlphaFoldDB" id="A0A1G9VRF1"/>
<evidence type="ECO:0000259" key="2">
    <source>
        <dbReference type="Pfam" id="PF06439"/>
    </source>
</evidence>
<dbReference type="RefSeq" id="WP_089688792.1">
    <property type="nucleotide sequence ID" value="NZ_FNFO01000023.1"/>
</dbReference>
<feature type="chain" id="PRO_5011615412" description="3-keto-alpha-glucoside-1,2-lyase/3-keto-2-hydroxy-glucal hydratase domain-containing protein" evidence="1">
    <location>
        <begin position="31"/>
        <end position="312"/>
    </location>
</feature>
<keyword evidence="4" id="KW-1185">Reference proteome</keyword>
<dbReference type="OrthoDB" id="9787527at2"/>
<proteinExistence type="predicted"/>
<organism evidence="3 4">
    <name type="scientific">Catalinimonas alkaloidigena</name>
    <dbReference type="NCBI Taxonomy" id="1075417"/>
    <lineage>
        <taxon>Bacteria</taxon>
        <taxon>Pseudomonadati</taxon>
        <taxon>Bacteroidota</taxon>
        <taxon>Cytophagia</taxon>
        <taxon>Cytophagales</taxon>
        <taxon>Catalimonadaceae</taxon>
        <taxon>Catalinimonas</taxon>
    </lineage>
</organism>
<evidence type="ECO:0000313" key="3">
    <source>
        <dbReference type="EMBL" id="SDM74425.1"/>
    </source>
</evidence>
<dbReference type="Proteomes" id="UP000198510">
    <property type="component" value="Unassembled WGS sequence"/>
</dbReference>
<evidence type="ECO:0000313" key="4">
    <source>
        <dbReference type="Proteomes" id="UP000198510"/>
    </source>
</evidence>
<dbReference type="InterPro" id="IPR010496">
    <property type="entry name" value="AL/BT2_dom"/>
</dbReference>
<dbReference type="Gene3D" id="2.60.120.560">
    <property type="entry name" value="Exo-inulinase, domain 1"/>
    <property type="match status" value="1"/>
</dbReference>
<feature type="domain" description="3-keto-alpha-glucoside-1,2-lyase/3-keto-2-hydroxy-glucal hydratase" evidence="2">
    <location>
        <begin position="42"/>
        <end position="282"/>
    </location>
</feature>
<feature type="signal peptide" evidence="1">
    <location>
        <begin position="1"/>
        <end position="30"/>
    </location>
</feature>
<dbReference type="STRING" id="1075417.SAMN05421823_1233"/>